<accession>H2XZV0</accession>
<dbReference type="InterPro" id="IPR016162">
    <property type="entry name" value="Ald_DH_N"/>
</dbReference>
<name>H2XZV0_CIOIN</name>
<dbReference type="Gene3D" id="3.40.605.10">
    <property type="entry name" value="Aldehyde Dehydrogenase, Chain A, domain 1"/>
    <property type="match status" value="1"/>
</dbReference>
<dbReference type="GO" id="GO:0016620">
    <property type="term" value="F:oxidoreductase activity, acting on the aldehyde or oxo group of donors, NAD or NADP as acceptor"/>
    <property type="evidence" value="ECO:0007669"/>
    <property type="project" value="InterPro"/>
</dbReference>
<organism evidence="2 3">
    <name type="scientific">Ciona intestinalis</name>
    <name type="common">Transparent sea squirt</name>
    <name type="synonym">Ascidia intestinalis</name>
    <dbReference type="NCBI Taxonomy" id="7719"/>
    <lineage>
        <taxon>Eukaryota</taxon>
        <taxon>Metazoa</taxon>
        <taxon>Chordata</taxon>
        <taxon>Tunicata</taxon>
        <taxon>Ascidiacea</taxon>
        <taxon>Phlebobranchia</taxon>
        <taxon>Cionidae</taxon>
        <taxon>Ciona</taxon>
    </lineage>
</organism>
<proteinExistence type="predicted"/>
<evidence type="ECO:0000259" key="1">
    <source>
        <dbReference type="Pfam" id="PF00171"/>
    </source>
</evidence>
<dbReference type="AlphaFoldDB" id="H2XZV0"/>
<dbReference type="HOGENOM" id="CLU_005391_1_4_1"/>
<dbReference type="FunFam" id="3.40.605.10:FF:000026">
    <property type="entry name" value="Aldehyde dehydrogenase, putative"/>
    <property type="match status" value="1"/>
</dbReference>
<dbReference type="InParanoid" id="H2XZV0"/>
<dbReference type="OMA" id="ETESIMW"/>
<feature type="domain" description="Aldehyde dehydrogenase" evidence="1">
    <location>
        <begin position="3"/>
        <end position="165"/>
    </location>
</feature>
<dbReference type="FunFam" id="3.40.309.10:FF:000057">
    <property type="entry name" value="ALdehyde deHydrogenase"/>
    <property type="match status" value="1"/>
</dbReference>
<dbReference type="Proteomes" id="UP000008144">
    <property type="component" value="Chromosome 7"/>
</dbReference>
<reference evidence="2" key="4">
    <citation type="submission" date="2025-09" db="UniProtKB">
        <authorList>
            <consortium name="Ensembl"/>
        </authorList>
    </citation>
    <scope>IDENTIFICATION</scope>
</reference>
<dbReference type="SUPFAM" id="SSF53720">
    <property type="entry name" value="ALDH-like"/>
    <property type="match status" value="1"/>
</dbReference>
<protein>
    <recommendedName>
        <fullName evidence="1">Aldehyde dehydrogenase domain-containing protein</fullName>
    </recommendedName>
</protein>
<evidence type="ECO:0000313" key="3">
    <source>
        <dbReference type="Proteomes" id="UP000008144"/>
    </source>
</evidence>
<evidence type="ECO:0000313" key="2">
    <source>
        <dbReference type="Ensembl" id="ENSCINP00000035184.1"/>
    </source>
</evidence>
<keyword evidence="3" id="KW-1185">Reference proteome</keyword>
<dbReference type="EMBL" id="EAAA01002402">
    <property type="status" value="NOT_ANNOTATED_CDS"/>
    <property type="molecule type" value="Genomic_DNA"/>
</dbReference>
<reference evidence="3" key="1">
    <citation type="journal article" date="2002" name="Science">
        <title>The draft genome of Ciona intestinalis: insights into chordate and vertebrate origins.</title>
        <authorList>
            <person name="Dehal P."/>
            <person name="Satou Y."/>
            <person name="Campbell R.K."/>
            <person name="Chapman J."/>
            <person name="Degnan B."/>
            <person name="De Tomaso A."/>
            <person name="Davidson B."/>
            <person name="Di Gregorio A."/>
            <person name="Gelpke M."/>
            <person name="Goodstein D.M."/>
            <person name="Harafuji N."/>
            <person name="Hastings K.E."/>
            <person name="Ho I."/>
            <person name="Hotta K."/>
            <person name="Huang W."/>
            <person name="Kawashima T."/>
            <person name="Lemaire P."/>
            <person name="Martinez D."/>
            <person name="Meinertzhagen I.A."/>
            <person name="Necula S."/>
            <person name="Nonaka M."/>
            <person name="Putnam N."/>
            <person name="Rash S."/>
            <person name="Saiga H."/>
            <person name="Satake M."/>
            <person name="Terry A."/>
            <person name="Yamada L."/>
            <person name="Wang H.G."/>
            <person name="Awazu S."/>
            <person name="Azumi K."/>
            <person name="Boore J."/>
            <person name="Branno M."/>
            <person name="Chin-Bow S."/>
            <person name="DeSantis R."/>
            <person name="Doyle S."/>
            <person name="Francino P."/>
            <person name="Keys D.N."/>
            <person name="Haga S."/>
            <person name="Hayashi H."/>
            <person name="Hino K."/>
            <person name="Imai K.S."/>
            <person name="Inaba K."/>
            <person name="Kano S."/>
            <person name="Kobayashi K."/>
            <person name="Kobayashi M."/>
            <person name="Lee B.I."/>
            <person name="Makabe K.W."/>
            <person name="Manohar C."/>
            <person name="Matassi G."/>
            <person name="Medina M."/>
            <person name="Mochizuki Y."/>
            <person name="Mount S."/>
            <person name="Morishita T."/>
            <person name="Miura S."/>
            <person name="Nakayama A."/>
            <person name="Nishizaka S."/>
            <person name="Nomoto H."/>
            <person name="Ohta F."/>
            <person name="Oishi K."/>
            <person name="Rigoutsos I."/>
            <person name="Sano M."/>
            <person name="Sasaki A."/>
            <person name="Sasakura Y."/>
            <person name="Shoguchi E."/>
            <person name="Shin-i T."/>
            <person name="Spagnuolo A."/>
            <person name="Stainier D."/>
            <person name="Suzuki M.M."/>
            <person name="Tassy O."/>
            <person name="Takatori N."/>
            <person name="Tokuoka M."/>
            <person name="Yagi K."/>
            <person name="Yoshizaki F."/>
            <person name="Wada S."/>
            <person name="Zhang C."/>
            <person name="Hyatt P.D."/>
            <person name="Larimer F."/>
            <person name="Detter C."/>
            <person name="Doggett N."/>
            <person name="Glavina T."/>
            <person name="Hawkins T."/>
            <person name="Richardson P."/>
            <person name="Lucas S."/>
            <person name="Kohara Y."/>
            <person name="Levine M."/>
            <person name="Satoh N."/>
            <person name="Rokhsar D.S."/>
        </authorList>
    </citation>
    <scope>NUCLEOTIDE SEQUENCE [LARGE SCALE GENOMIC DNA]</scope>
</reference>
<reference evidence="2" key="3">
    <citation type="submission" date="2025-08" db="UniProtKB">
        <authorList>
            <consortium name="Ensembl"/>
        </authorList>
    </citation>
    <scope>IDENTIFICATION</scope>
</reference>
<dbReference type="Pfam" id="PF00171">
    <property type="entry name" value="Aldedh"/>
    <property type="match status" value="1"/>
</dbReference>
<reference evidence="2" key="2">
    <citation type="journal article" date="2008" name="Genome Biol.">
        <title>Improved genome assembly and evidence-based global gene model set for the chordate Ciona intestinalis: new insight into intron and operon populations.</title>
        <authorList>
            <person name="Satou Y."/>
            <person name="Mineta K."/>
            <person name="Ogasawara M."/>
            <person name="Sasakura Y."/>
            <person name="Shoguchi E."/>
            <person name="Ueno K."/>
            <person name="Yamada L."/>
            <person name="Matsumoto J."/>
            <person name="Wasserscheid J."/>
            <person name="Dewar K."/>
            <person name="Wiley G.B."/>
            <person name="Macmil S.L."/>
            <person name="Roe B.A."/>
            <person name="Zeller R.W."/>
            <person name="Hastings K.E."/>
            <person name="Lemaire P."/>
            <person name="Lindquist E."/>
            <person name="Endo T."/>
            <person name="Hotta K."/>
            <person name="Inaba K."/>
        </authorList>
    </citation>
    <scope>NUCLEOTIDE SEQUENCE [LARGE SCALE GENOMIC DNA]</scope>
    <source>
        <strain evidence="2">wild type</strain>
    </source>
</reference>
<dbReference type="Gene3D" id="3.40.309.10">
    <property type="entry name" value="Aldehyde Dehydrogenase, Chain A, domain 2"/>
    <property type="match status" value="1"/>
</dbReference>
<dbReference type="InterPro" id="IPR016161">
    <property type="entry name" value="Ald_DH/histidinol_DH"/>
</dbReference>
<dbReference type="InterPro" id="IPR015590">
    <property type="entry name" value="Aldehyde_DH_dom"/>
</dbReference>
<dbReference type="Ensembl" id="ENSCINT00000034401.1">
    <property type="protein sequence ID" value="ENSCINP00000035184.1"/>
    <property type="gene ID" value="ENSCING00000021180.1"/>
</dbReference>
<dbReference type="STRING" id="7719.ENSCINP00000035184"/>
<sequence>MKKIGDPMDVDTDHGPQINKYQQDRILAMIDQGVKDGCTLLCGGKKVEGLKGHYVQPTVMVGMSDHMEIAKEEIFGPVQLIFKFKTIAEVIERSNASQYGLVAGVFTNNINNAMTVARCARVGTVWVNCFFALNANAPFGGCKQSGSGRDLGEEALDAYTEVKTVYIKTPPLV</sequence>
<dbReference type="InterPro" id="IPR016163">
    <property type="entry name" value="Ald_DH_C"/>
</dbReference>
<dbReference type="GeneTree" id="ENSGT00940000158815"/>
<dbReference type="PANTHER" id="PTHR11699">
    <property type="entry name" value="ALDEHYDE DEHYDROGENASE-RELATED"/>
    <property type="match status" value="1"/>
</dbReference>